<dbReference type="InterPro" id="IPR036875">
    <property type="entry name" value="Znf_CCHC_sf"/>
</dbReference>
<keyword evidence="1" id="KW-0863">Zinc-finger</keyword>
<protein>
    <submittedName>
        <fullName evidence="3">POK9 protein</fullName>
    </submittedName>
</protein>
<dbReference type="InterPro" id="IPR001878">
    <property type="entry name" value="Znf_CCHC"/>
</dbReference>
<feature type="non-terminal residue" evidence="3">
    <location>
        <position position="1"/>
    </location>
</feature>
<dbReference type="SUPFAM" id="SSF47353">
    <property type="entry name" value="Retrovirus capsid dimerization domain-like"/>
    <property type="match status" value="1"/>
</dbReference>
<gene>
    <name evidence="3" type="primary">Ervk9</name>
    <name evidence="3" type="ORF">ZAPATR_R14659</name>
</gene>
<dbReference type="SUPFAM" id="SSF57756">
    <property type="entry name" value="Retrovirus zinc finger-like domains"/>
    <property type="match status" value="2"/>
</dbReference>
<name>A0A7L3FCU5_9GRUI</name>
<reference evidence="3 4" key="1">
    <citation type="submission" date="2019-09" db="EMBL/GenBank/DDBJ databases">
        <title>Bird 10,000 Genomes (B10K) Project - Family phase.</title>
        <authorList>
            <person name="Zhang G."/>
        </authorList>
    </citation>
    <scope>NUCLEOTIDE SEQUENCE [LARGE SCALE GENOMIC DNA]</scope>
    <source>
        <strain evidence="3">B10K-DU-011-47</strain>
        <tissue evidence="3">Mixed tissue sample</tissue>
    </source>
</reference>
<evidence type="ECO:0000256" key="1">
    <source>
        <dbReference type="PROSITE-ProRule" id="PRU00047"/>
    </source>
</evidence>
<feature type="non-terminal residue" evidence="3">
    <location>
        <position position="156"/>
    </location>
</feature>
<comment type="caution">
    <text evidence="3">The sequence shown here is derived from an EMBL/GenBank/DDBJ whole genome shotgun (WGS) entry which is preliminary data.</text>
</comment>
<evidence type="ECO:0000259" key="2">
    <source>
        <dbReference type="PROSITE" id="PS50158"/>
    </source>
</evidence>
<dbReference type="InterPro" id="IPR008916">
    <property type="entry name" value="Retrov_capsid_C"/>
</dbReference>
<proteinExistence type="predicted"/>
<dbReference type="GO" id="GO:0008270">
    <property type="term" value="F:zinc ion binding"/>
    <property type="evidence" value="ECO:0007669"/>
    <property type="project" value="UniProtKB-KW"/>
</dbReference>
<dbReference type="Pfam" id="PF14787">
    <property type="entry name" value="zf-CCHC_5"/>
    <property type="match status" value="1"/>
</dbReference>
<dbReference type="InterPro" id="IPR050195">
    <property type="entry name" value="Primate_lentivir_Gag_pol-like"/>
</dbReference>
<dbReference type="AlphaFoldDB" id="A0A7L3FCU5"/>
<evidence type="ECO:0000313" key="4">
    <source>
        <dbReference type="Proteomes" id="UP000557426"/>
    </source>
</evidence>
<keyword evidence="1" id="KW-0862">Zinc</keyword>
<dbReference type="Gene3D" id="4.10.60.10">
    <property type="entry name" value="Zinc finger, CCHC-type"/>
    <property type="match status" value="1"/>
</dbReference>
<dbReference type="GO" id="GO:0003676">
    <property type="term" value="F:nucleic acid binding"/>
    <property type="evidence" value="ECO:0007669"/>
    <property type="project" value="InterPro"/>
</dbReference>
<dbReference type="Proteomes" id="UP000557426">
    <property type="component" value="Unassembled WGS sequence"/>
</dbReference>
<keyword evidence="1" id="KW-0479">Metal-binding</keyword>
<evidence type="ECO:0000313" key="3">
    <source>
        <dbReference type="EMBL" id="NXT78009.1"/>
    </source>
</evidence>
<dbReference type="SMART" id="SM00343">
    <property type="entry name" value="ZnF_C2HC"/>
    <property type="match status" value="2"/>
</dbReference>
<organism evidence="3 4">
    <name type="scientific">Zapornia atra</name>
    <name type="common">Henderson crake</name>
    <dbReference type="NCBI Taxonomy" id="2585822"/>
    <lineage>
        <taxon>Eukaryota</taxon>
        <taxon>Metazoa</taxon>
        <taxon>Chordata</taxon>
        <taxon>Craniata</taxon>
        <taxon>Vertebrata</taxon>
        <taxon>Euteleostomi</taxon>
        <taxon>Archelosauria</taxon>
        <taxon>Archosauria</taxon>
        <taxon>Dinosauria</taxon>
        <taxon>Saurischia</taxon>
        <taxon>Theropoda</taxon>
        <taxon>Coelurosauria</taxon>
        <taxon>Aves</taxon>
        <taxon>Neognathae</taxon>
        <taxon>Neoaves</taxon>
        <taxon>Gruiformes</taxon>
        <taxon>Rallidae</taxon>
        <taxon>Zapornia</taxon>
    </lineage>
</organism>
<dbReference type="PANTHER" id="PTHR40389">
    <property type="entry name" value="ENDOGENOUS RETROVIRUS GROUP K MEMBER 24 GAG POLYPROTEIN-RELATED"/>
    <property type="match status" value="1"/>
</dbReference>
<feature type="domain" description="CCHC-type" evidence="2">
    <location>
        <begin position="73"/>
        <end position="89"/>
    </location>
</feature>
<keyword evidence="4" id="KW-1185">Reference proteome</keyword>
<dbReference type="PROSITE" id="PS50158">
    <property type="entry name" value="ZF_CCHC"/>
    <property type="match status" value="1"/>
</dbReference>
<sequence>IESPEAAELLLFQLDVENANLDCQRAIDPIWNQARTLTVLIRACQNVGSEQHRAEMFAAALTQQLAVARAAVKCFLCGQKRHTKKDCPKVKHGGGGQGKNPNQLCSRCNKGYHWGNQCRYKFDKNGNPLPDAGLGNGRRGMWSSALRITNRTQVPV</sequence>
<accession>A0A7L3FCU5</accession>
<dbReference type="EMBL" id="VZTU01012899">
    <property type="protein sequence ID" value="NXT78009.1"/>
    <property type="molecule type" value="Genomic_DNA"/>
</dbReference>
<dbReference type="Gene3D" id="1.10.1200.30">
    <property type="match status" value="1"/>
</dbReference>
<dbReference type="PANTHER" id="PTHR40389:SF3">
    <property type="entry name" value="IGE-BINDING PROTEIN"/>
    <property type="match status" value="1"/>
</dbReference>